<dbReference type="InterPro" id="IPR006145">
    <property type="entry name" value="PsdUridine_synth_RsuA/RluA"/>
</dbReference>
<evidence type="ECO:0000313" key="9">
    <source>
        <dbReference type="EMBL" id="MFC3155397.1"/>
    </source>
</evidence>
<dbReference type="InterPro" id="IPR020094">
    <property type="entry name" value="TruA/RsuA/RluB/E/F_N"/>
</dbReference>
<evidence type="ECO:0000256" key="5">
    <source>
        <dbReference type="ARBA" id="ARBA00037590"/>
    </source>
</evidence>
<keyword evidence="3 7" id="KW-0413">Isomerase</keyword>
<organism evidence="9 10">
    <name type="scientific">Gilvimarinus japonicus</name>
    <dbReference type="NCBI Taxonomy" id="1796469"/>
    <lineage>
        <taxon>Bacteria</taxon>
        <taxon>Pseudomonadati</taxon>
        <taxon>Pseudomonadota</taxon>
        <taxon>Gammaproteobacteria</taxon>
        <taxon>Cellvibrionales</taxon>
        <taxon>Cellvibrionaceae</taxon>
        <taxon>Gilvimarinus</taxon>
    </lineage>
</organism>
<comment type="function">
    <text evidence="5">Responsible for synthesis of pseudouridine from uracil-516 in 16S ribosomal RNA.</text>
</comment>
<comment type="similarity">
    <text evidence="1 7">Belongs to the pseudouridine synthase RsuA family.</text>
</comment>
<dbReference type="PANTHER" id="PTHR47683:SF4">
    <property type="entry name" value="PSEUDOURIDINE SYNTHASE"/>
    <property type="match status" value="1"/>
</dbReference>
<evidence type="ECO:0000256" key="2">
    <source>
        <dbReference type="ARBA" id="ARBA00022884"/>
    </source>
</evidence>
<dbReference type="InterPro" id="IPR050343">
    <property type="entry name" value="RsuA_PseudoU_synthase"/>
</dbReference>
<sequence>MRLDKFIAHCTGASRNEVKRWLHAEKVTVAEKTVKNSKQQITSEQTVRVNGQALQYPHPRYFMLNKPAGVVCSTDDGEHPTALDCLKGVSQSNLQIAGRLDKDTTGLVLITDDGQWNHKITAPRAAKNKVYLASLAQPISESAAQDYITQFANGLQLNGESKLTRPAQLAFINEHEARVTLQEGRYHQVRRMFAACGNRVVSLHRESIAGIVLDSTLAPGQFRALTEAELTQTLIAQKHNAQPKSTDSHS</sequence>
<dbReference type="InterPro" id="IPR042092">
    <property type="entry name" value="PsdUridine_s_RsuA/RluB/E/F_cat"/>
</dbReference>
<dbReference type="RefSeq" id="WP_382416077.1">
    <property type="nucleotide sequence ID" value="NZ_AP031500.1"/>
</dbReference>
<dbReference type="InterPro" id="IPR002942">
    <property type="entry name" value="S4_RNA-bd"/>
</dbReference>
<evidence type="ECO:0000256" key="1">
    <source>
        <dbReference type="ARBA" id="ARBA00008348"/>
    </source>
</evidence>
<comment type="caution">
    <text evidence="9">The sequence shown here is derived from an EMBL/GenBank/DDBJ whole genome shotgun (WGS) entry which is preliminary data.</text>
</comment>
<name>A0ABV7HVI7_9GAMM</name>
<dbReference type="SUPFAM" id="SSF55120">
    <property type="entry name" value="Pseudouridine synthase"/>
    <property type="match status" value="1"/>
</dbReference>
<protein>
    <recommendedName>
        <fullName evidence="7">Pseudouridine synthase</fullName>
        <ecNumber evidence="7">5.4.99.-</ecNumber>
    </recommendedName>
</protein>
<dbReference type="PROSITE" id="PS01149">
    <property type="entry name" value="PSI_RSU"/>
    <property type="match status" value="1"/>
</dbReference>
<dbReference type="NCBIfam" id="NF008097">
    <property type="entry name" value="PRK10839.1"/>
    <property type="match status" value="1"/>
</dbReference>
<evidence type="ECO:0000256" key="7">
    <source>
        <dbReference type="RuleBase" id="RU003887"/>
    </source>
</evidence>
<evidence type="ECO:0000256" key="3">
    <source>
        <dbReference type="ARBA" id="ARBA00023235"/>
    </source>
</evidence>
<dbReference type="NCBIfam" id="TIGR00093">
    <property type="entry name" value="pseudouridine synthase"/>
    <property type="match status" value="1"/>
</dbReference>
<dbReference type="Proteomes" id="UP001595548">
    <property type="component" value="Unassembled WGS sequence"/>
</dbReference>
<dbReference type="InterPro" id="IPR018496">
    <property type="entry name" value="PsdUridine_synth_RsuA/RluB_CS"/>
</dbReference>
<dbReference type="PROSITE" id="PS50889">
    <property type="entry name" value="S4"/>
    <property type="match status" value="1"/>
</dbReference>
<dbReference type="SMART" id="SM00363">
    <property type="entry name" value="S4"/>
    <property type="match status" value="1"/>
</dbReference>
<dbReference type="GO" id="GO:0160136">
    <property type="term" value="F:16S rRNA pseudouridine(516) synthase activity"/>
    <property type="evidence" value="ECO:0007669"/>
    <property type="project" value="UniProtKB-EC"/>
</dbReference>
<proteinExistence type="inferred from homology"/>
<dbReference type="InterPro" id="IPR000748">
    <property type="entry name" value="PsdUridine_synth_RsuA/RluB/E/F"/>
</dbReference>
<reference evidence="10" key="1">
    <citation type="journal article" date="2019" name="Int. J. Syst. Evol. Microbiol.">
        <title>The Global Catalogue of Microorganisms (GCM) 10K type strain sequencing project: providing services to taxonomists for standard genome sequencing and annotation.</title>
        <authorList>
            <consortium name="The Broad Institute Genomics Platform"/>
            <consortium name="The Broad Institute Genome Sequencing Center for Infectious Disease"/>
            <person name="Wu L."/>
            <person name="Ma J."/>
        </authorList>
    </citation>
    <scope>NUCLEOTIDE SEQUENCE [LARGE SCALE GENOMIC DNA]</scope>
    <source>
        <strain evidence="10">KCTC 52141</strain>
    </source>
</reference>
<accession>A0ABV7HVI7</accession>
<feature type="domain" description="RNA-binding S4" evidence="8">
    <location>
        <begin position="1"/>
        <end position="58"/>
    </location>
</feature>
<dbReference type="Pfam" id="PF00849">
    <property type="entry name" value="PseudoU_synth_2"/>
    <property type="match status" value="1"/>
</dbReference>
<gene>
    <name evidence="9" type="primary">rsuA</name>
    <name evidence="9" type="ORF">ACFOEB_09320</name>
</gene>
<evidence type="ECO:0000256" key="4">
    <source>
        <dbReference type="ARBA" id="ARBA00036749"/>
    </source>
</evidence>
<dbReference type="InterPro" id="IPR020103">
    <property type="entry name" value="PsdUridine_synth_cat_dom_sf"/>
</dbReference>
<evidence type="ECO:0000313" key="10">
    <source>
        <dbReference type="Proteomes" id="UP001595548"/>
    </source>
</evidence>
<dbReference type="EC" id="5.4.99.-" evidence="7"/>
<dbReference type="SUPFAM" id="SSF55174">
    <property type="entry name" value="Alpha-L RNA-binding motif"/>
    <property type="match status" value="1"/>
</dbReference>
<comment type="catalytic activity">
    <reaction evidence="4">
        <text>uridine(516) in 16S rRNA = pseudouridine(516) in 16S rRNA</text>
        <dbReference type="Rhea" id="RHEA:38867"/>
        <dbReference type="Rhea" id="RHEA-COMP:10089"/>
        <dbReference type="Rhea" id="RHEA-COMP:10090"/>
        <dbReference type="ChEBI" id="CHEBI:65314"/>
        <dbReference type="ChEBI" id="CHEBI:65315"/>
        <dbReference type="EC" id="5.4.99.19"/>
    </reaction>
</comment>
<dbReference type="Gene3D" id="3.10.290.10">
    <property type="entry name" value="RNA-binding S4 domain"/>
    <property type="match status" value="1"/>
</dbReference>
<evidence type="ECO:0000256" key="6">
    <source>
        <dbReference type="PROSITE-ProRule" id="PRU00182"/>
    </source>
</evidence>
<dbReference type="PANTHER" id="PTHR47683">
    <property type="entry name" value="PSEUDOURIDINE SYNTHASE FAMILY PROTEIN-RELATED"/>
    <property type="match status" value="1"/>
</dbReference>
<dbReference type="Gene3D" id="3.30.70.580">
    <property type="entry name" value="Pseudouridine synthase I, catalytic domain, N-terminal subdomain"/>
    <property type="match status" value="1"/>
</dbReference>
<dbReference type="CDD" id="cd02553">
    <property type="entry name" value="PseudoU_synth_RsuA"/>
    <property type="match status" value="1"/>
</dbReference>
<evidence type="ECO:0000259" key="8">
    <source>
        <dbReference type="SMART" id="SM00363"/>
    </source>
</evidence>
<keyword evidence="10" id="KW-1185">Reference proteome</keyword>
<keyword evidence="2 6" id="KW-0694">RNA-binding</keyword>
<dbReference type="EMBL" id="JBHRTL010000006">
    <property type="protein sequence ID" value="MFC3155397.1"/>
    <property type="molecule type" value="Genomic_DNA"/>
</dbReference>
<dbReference type="Gene3D" id="3.30.70.1560">
    <property type="entry name" value="Alpha-L RNA-binding motif"/>
    <property type="match status" value="1"/>
</dbReference>
<dbReference type="CDD" id="cd00165">
    <property type="entry name" value="S4"/>
    <property type="match status" value="1"/>
</dbReference>
<dbReference type="InterPro" id="IPR036986">
    <property type="entry name" value="S4_RNA-bd_sf"/>
</dbReference>